<organism evidence="3 4">
    <name type="scientific">Serendipita vermifera MAFF 305830</name>
    <dbReference type="NCBI Taxonomy" id="933852"/>
    <lineage>
        <taxon>Eukaryota</taxon>
        <taxon>Fungi</taxon>
        <taxon>Dikarya</taxon>
        <taxon>Basidiomycota</taxon>
        <taxon>Agaricomycotina</taxon>
        <taxon>Agaricomycetes</taxon>
        <taxon>Sebacinales</taxon>
        <taxon>Serendipitaceae</taxon>
        <taxon>Serendipita</taxon>
    </lineage>
</organism>
<keyword evidence="4" id="KW-1185">Reference proteome</keyword>
<feature type="domain" description="MULE transposase" evidence="2">
    <location>
        <begin position="367"/>
        <end position="463"/>
    </location>
</feature>
<feature type="compositionally biased region" description="Polar residues" evidence="1">
    <location>
        <begin position="546"/>
        <end position="560"/>
    </location>
</feature>
<dbReference type="AlphaFoldDB" id="A0A0C3AKM0"/>
<dbReference type="EMBL" id="KN824420">
    <property type="protein sequence ID" value="KIM20584.1"/>
    <property type="molecule type" value="Genomic_DNA"/>
</dbReference>
<gene>
    <name evidence="3" type="ORF">M408DRAFT_30241</name>
</gene>
<evidence type="ECO:0000313" key="4">
    <source>
        <dbReference type="Proteomes" id="UP000054097"/>
    </source>
</evidence>
<dbReference type="Proteomes" id="UP000054097">
    <property type="component" value="Unassembled WGS sequence"/>
</dbReference>
<evidence type="ECO:0000313" key="3">
    <source>
        <dbReference type="EMBL" id="KIM20584.1"/>
    </source>
</evidence>
<dbReference type="OrthoDB" id="3262412at2759"/>
<accession>A0A0C3AKM0</accession>
<name>A0A0C3AKM0_SERVB</name>
<feature type="compositionally biased region" description="Polar residues" evidence="1">
    <location>
        <begin position="76"/>
        <end position="85"/>
    </location>
</feature>
<dbReference type="HOGENOM" id="CLU_016704_1_0_1"/>
<protein>
    <recommendedName>
        <fullName evidence="2">MULE transposase domain-containing protein</fullName>
    </recommendedName>
</protein>
<sequence>MLATADHQETSISSSKNYLARDGVSYHAETTPTAQGKALRTPQLMVAAPSMHPGSYNPYFSPHTSQKQPLTRLPLQVNNGQPSTAQRKRKQPEPDGSDASDIEEGPLFKASKRLTAGVQFPTEVALLTALQAQYKLKKGVIVFDGSYCYKPLPGQQGNDKNKADEVAQSVWEATKRRWTKHDNKLMKYGYSTRWWCCQDSEHRRPSKKKSEENAKNRDKLPKHTFDCQSHMSIRIQHLPSEEIDVHVTLKHGIHHPAYYDTAIPPEAMQVIKSMLESTPAAINSVLQKNPKWRQIKTYQVRHVWKRLNQEQWRKADDQLESANLLLAEYKESVDLFEFEATAGTTAIGFGLKRIGERLKKLDVAEVALDATYNTNALNLELYVLMVEHDNAGIPLAYLLLSTATSIEKNKRINILISFLTFVRDRYTLSPRFVHTDKDLAEIAASKVVWPESKHQLCQWHMMKAVADRCKVRRLATTKYDAASANAAYPFISLDFVPRVRSSTEDDEGDFQIVDEPNTTSTSTTPTIVGPSQATGPNHITPIRLPSLSQNKRTAPQTQTKVVDEADEESAEDEPVNSGRVFCPEHLRDVVPKMLKSHANAHPLIKGDYAPTAEGVREWAVRKAYDFCRRENLPELWAYLWGNWYRWGRWQLWTRSPCAEIPRLRTTMLVESHWRHLKRDWLFLWPKMRLDMLIFTIVTRVVSKYEHSVDLIIAPSGLARDRGSWRDELKRAWKLCEATDTSDPETFPYRRYDPNPYLWLCGCPAYKSSRFLICKHLILLCHPVSPWFFIEVTRNRTAPIWTHPSLVPMSDNDGNLVPAPAPLTTNWNPIRDIAESKDFDDDVPVSNYAEKMEEMAQKLERLASYARYQIPFGQKKAYQQFYNQTSRSLKFLDELEEHERVSNNPQAARPGTWSKPHLMFIYTKSSHS</sequence>
<proteinExistence type="predicted"/>
<feature type="compositionally biased region" description="Acidic residues" evidence="1">
    <location>
        <begin position="564"/>
        <end position="574"/>
    </location>
</feature>
<reference evidence="3 4" key="1">
    <citation type="submission" date="2014-04" db="EMBL/GenBank/DDBJ databases">
        <authorList>
            <consortium name="DOE Joint Genome Institute"/>
            <person name="Kuo A."/>
            <person name="Zuccaro A."/>
            <person name="Kohler A."/>
            <person name="Nagy L.G."/>
            <person name="Floudas D."/>
            <person name="Copeland A."/>
            <person name="Barry K.W."/>
            <person name="Cichocki N."/>
            <person name="Veneault-Fourrey C."/>
            <person name="LaButti K."/>
            <person name="Lindquist E.A."/>
            <person name="Lipzen A."/>
            <person name="Lundell T."/>
            <person name="Morin E."/>
            <person name="Murat C."/>
            <person name="Sun H."/>
            <person name="Tunlid A."/>
            <person name="Henrissat B."/>
            <person name="Grigoriev I.V."/>
            <person name="Hibbett D.S."/>
            <person name="Martin F."/>
            <person name="Nordberg H.P."/>
            <person name="Cantor M.N."/>
            <person name="Hua S.X."/>
        </authorList>
    </citation>
    <scope>NUCLEOTIDE SEQUENCE [LARGE SCALE GENOMIC DNA]</scope>
    <source>
        <strain evidence="3 4">MAFF 305830</strain>
    </source>
</reference>
<evidence type="ECO:0000256" key="1">
    <source>
        <dbReference type="SAM" id="MobiDB-lite"/>
    </source>
</evidence>
<dbReference type="Pfam" id="PF10551">
    <property type="entry name" value="MULE"/>
    <property type="match status" value="1"/>
</dbReference>
<dbReference type="InterPro" id="IPR018289">
    <property type="entry name" value="MULE_transposase_dom"/>
</dbReference>
<dbReference type="STRING" id="933852.A0A0C3AKM0"/>
<reference evidence="4" key="2">
    <citation type="submission" date="2015-01" db="EMBL/GenBank/DDBJ databases">
        <title>Evolutionary Origins and Diversification of the Mycorrhizal Mutualists.</title>
        <authorList>
            <consortium name="DOE Joint Genome Institute"/>
            <consortium name="Mycorrhizal Genomics Consortium"/>
            <person name="Kohler A."/>
            <person name="Kuo A."/>
            <person name="Nagy L.G."/>
            <person name="Floudas D."/>
            <person name="Copeland A."/>
            <person name="Barry K.W."/>
            <person name="Cichocki N."/>
            <person name="Veneault-Fourrey C."/>
            <person name="LaButti K."/>
            <person name="Lindquist E.A."/>
            <person name="Lipzen A."/>
            <person name="Lundell T."/>
            <person name="Morin E."/>
            <person name="Murat C."/>
            <person name="Riley R."/>
            <person name="Ohm R."/>
            <person name="Sun H."/>
            <person name="Tunlid A."/>
            <person name="Henrissat B."/>
            <person name="Grigoriev I.V."/>
            <person name="Hibbett D.S."/>
            <person name="Martin F."/>
        </authorList>
    </citation>
    <scope>NUCLEOTIDE SEQUENCE [LARGE SCALE GENOMIC DNA]</scope>
    <source>
        <strain evidence="4">MAFF 305830</strain>
    </source>
</reference>
<feature type="region of interest" description="Disordered" evidence="1">
    <location>
        <begin position="55"/>
        <end position="103"/>
    </location>
</feature>
<evidence type="ECO:0000259" key="2">
    <source>
        <dbReference type="Pfam" id="PF10551"/>
    </source>
</evidence>
<feature type="region of interest" description="Disordered" evidence="1">
    <location>
        <begin position="1"/>
        <end position="20"/>
    </location>
</feature>
<feature type="region of interest" description="Disordered" evidence="1">
    <location>
        <begin position="504"/>
        <end position="577"/>
    </location>
</feature>